<feature type="domain" description="Calcineurin-like phosphoesterase" evidence="12">
    <location>
        <begin position="26"/>
        <end position="221"/>
    </location>
</feature>
<dbReference type="AlphaFoldDB" id="A0A2K8UGI8"/>
<feature type="binding site" evidence="10">
    <location>
        <position position="63"/>
    </location>
    <ligand>
        <name>Mn(2+)</name>
        <dbReference type="ChEBI" id="CHEBI:29035"/>
        <label>1</label>
    </ligand>
</feature>
<feature type="region of interest" description="Disordered" evidence="11">
    <location>
        <begin position="1"/>
        <end position="21"/>
    </location>
</feature>
<feature type="binding site" evidence="10">
    <location>
        <position position="63"/>
    </location>
    <ligand>
        <name>Mn(2+)</name>
        <dbReference type="ChEBI" id="CHEBI:29035"/>
        <label>2</label>
    </ligand>
</feature>
<evidence type="ECO:0000256" key="1">
    <source>
        <dbReference type="ARBA" id="ARBA00022475"/>
    </source>
</evidence>
<gene>
    <name evidence="10" type="primary">lpxH</name>
    <name evidence="13" type="ORF">THSYN_04115</name>
</gene>
<dbReference type="Pfam" id="PF00149">
    <property type="entry name" value="Metallophos"/>
    <property type="match status" value="1"/>
</dbReference>
<comment type="cofactor">
    <cofactor evidence="10">
        <name>Mn(2+)</name>
        <dbReference type="ChEBI" id="CHEBI:29035"/>
    </cofactor>
    <text evidence="10">Binds 2 Mn(2+) ions per subunit in a binuclear metal center.</text>
</comment>
<evidence type="ECO:0000256" key="6">
    <source>
        <dbReference type="ARBA" id="ARBA00022801"/>
    </source>
</evidence>
<proteinExistence type="inferred from homology"/>
<comment type="subcellular location">
    <subcellularLocation>
        <location evidence="10">Cell inner membrane</location>
        <topology evidence="10">Peripheral membrane protein</topology>
        <orientation evidence="10">Cytoplasmic side</orientation>
    </subcellularLocation>
</comment>
<comment type="pathway">
    <text evidence="10">Glycolipid biosynthesis; lipid IV(A) biosynthesis; lipid IV(A) from (3R)-3-hydroxytetradecanoyl-[acyl-carrier-protein] and UDP-N-acetyl-alpha-D-glucosamine: step 4/6.</text>
</comment>
<feature type="binding site" evidence="10">
    <location>
        <position position="182"/>
    </location>
    <ligand>
        <name>substrate</name>
    </ligand>
</feature>
<dbReference type="NCBIfam" id="TIGR01854">
    <property type="entry name" value="lipid_A_lpxH"/>
    <property type="match status" value="1"/>
</dbReference>
<comment type="similarity">
    <text evidence="10">Belongs to the LpxH family.</text>
</comment>
<accession>A0A2K8UGI8</accession>
<keyword evidence="7 10" id="KW-0443">Lipid metabolism</keyword>
<feature type="binding site" evidence="10">
    <location>
        <position position="189"/>
    </location>
    <ligand>
        <name>substrate</name>
    </ligand>
</feature>
<dbReference type="PANTHER" id="PTHR34990:SF1">
    <property type="entry name" value="UDP-2,3-DIACYLGLUCOSAMINE HYDROLASE"/>
    <property type="match status" value="1"/>
</dbReference>
<dbReference type="HAMAP" id="MF_00575">
    <property type="entry name" value="LpxH"/>
    <property type="match status" value="1"/>
</dbReference>
<keyword evidence="8 10" id="KW-0472">Membrane</keyword>
<dbReference type="KEGG" id="tsy:THSYN_04115"/>
<sequence length="274" mass="30572">MWTRRGDTAGPPPRHPAGAADHGETLFISDLHLTPGRPETIRLFLEFLDGRARRARHLYILGDLFDAWIGDDDDSAPYQAIRAGLRGLTSAGTACTLLPGNRDFLLGRAFCRDTGCTLGRDPTLTRFAGVPTLLMHGDLLCTADLDYQRFRRRVRNPLVKAMFLWKSLAARRALAEGYRRQSGTAKTDKSAAIMDADPGAVTDYLTRFRAVHLIHGHTHRPADHTLTHQGQAARRTVLAEWHDDRGEVLVHRDGTWHRETMLPSGAEQHSTSRS</sequence>
<dbReference type="GO" id="GO:0008758">
    <property type="term" value="F:UDP-2,3-diacylglucosamine hydrolase activity"/>
    <property type="evidence" value="ECO:0007669"/>
    <property type="project" value="UniProtKB-UniRule"/>
</dbReference>
<dbReference type="EMBL" id="CP020370">
    <property type="protein sequence ID" value="AUB84637.1"/>
    <property type="molecule type" value="Genomic_DNA"/>
</dbReference>
<comment type="catalytic activity">
    <reaction evidence="10">
        <text>UDP-2-N,3-O-bis[(3R)-3-hydroxytetradecanoyl]-alpha-D-glucosamine + H2O = 2-N,3-O-bis[(3R)-3-hydroxytetradecanoyl]-alpha-D-glucosaminyl 1-phosphate + UMP + 2 H(+)</text>
        <dbReference type="Rhea" id="RHEA:25213"/>
        <dbReference type="ChEBI" id="CHEBI:15377"/>
        <dbReference type="ChEBI" id="CHEBI:15378"/>
        <dbReference type="ChEBI" id="CHEBI:57865"/>
        <dbReference type="ChEBI" id="CHEBI:57957"/>
        <dbReference type="ChEBI" id="CHEBI:78847"/>
        <dbReference type="EC" id="3.6.1.54"/>
    </reaction>
</comment>
<evidence type="ECO:0000259" key="12">
    <source>
        <dbReference type="Pfam" id="PF00149"/>
    </source>
</evidence>
<evidence type="ECO:0000256" key="4">
    <source>
        <dbReference type="ARBA" id="ARBA00022556"/>
    </source>
</evidence>
<name>A0A2K8UGI8_9GAMM</name>
<dbReference type="InterPro" id="IPR043461">
    <property type="entry name" value="LpxH-like"/>
</dbReference>
<feature type="binding site" evidence="10">
    <location>
        <position position="30"/>
    </location>
    <ligand>
        <name>Mn(2+)</name>
        <dbReference type="ChEBI" id="CHEBI:29035"/>
        <label>1</label>
    </ligand>
</feature>
<keyword evidence="3 10" id="KW-0997">Cell inner membrane</keyword>
<reference evidence="13 14" key="1">
    <citation type="submission" date="2017-03" db="EMBL/GenBank/DDBJ databases">
        <title>Complete genome sequence of Candidatus 'Thiodictyon syntrophicum' sp. nov. strain Cad16T, a photolithoautotroph purple sulfur bacterium isolated from an alpine meromictic lake.</title>
        <authorList>
            <person name="Luedin S.M."/>
            <person name="Pothier J.F."/>
            <person name="Danza F."/>
            <person name="Storelli N."/>
            <person name="Wittwer M."/>
            <person name="Tonolla M."/>
        </authorList>
    </citation>
    <scope>NUCLEOTIDE SEQUENCE [LARGE SCALE GENOMIC DNA]</scope>
    <source>
        <strain evidence="13 14">Cad16T</strain>
    </source>
</reference>
<feature type="binding site" evidence="10">
    <location>
        <position position="144"/>
    </location>
    <ligand>
        <name>substrate</name>
    </ligand>
</feature>
<evidence type="ECO:0000256" key="9">
    <source>
        <dbReference type="ARBA" id="ARBA00023211"/>
    </source>
</evidence>
<protein>
    <recommendedName>
        <fullName evidence="10">UDP-2,3-diacylglucosamine hydrolase</fullName>
        <ecNumber evidence="10">3.6.1.54</ecNumber>
    </recommendedName>
    <alternativeName>
        <fullName evidence="10">UDP-2,3-diacylglucosamine diphosphatase</fullName>
    </alternativeName>
</protein>
<keyword evidence="6 10" id="KW-0378">Hydrolase</keyword>
<feature type="binding site" evidence="10">
    <location>
        <position position="219"/>
    </location>
    <ligand>
        <name>Mn(2+)</name>
        <dbReference type="ChEBI" id="CHEBI:29035"/>
        <label>1</label>
    </ligand>
</feature>
<evidence type="ECO:0000256" key="2">
    <source>
        <dbReference type="ARBA" id="ARBA00022516"/>
    </source>
</evidence>
<evidence type="ECO:0000313" key="14">
    <source>
        <dbReference type="Proteomes" id="UP000232638"/>
    </source>
</evidence>
<evidence type="ECO:0000256" key="5">
    <source>
        <dbReference type="ARBA" id="ARBA00022723"/>
    </source>
</evidence>
<feature type="binding site" evidence="10">
    <location>
        <begin position="101"/>
        <end position="102"/>
    </location>
    <ligand>
        <name>substrate</name>
    </ligand>
</feature>
<evidence type="ECO:0000256" key="3">
    <source>
        <dbReference type="ARBA" id="ARBA00022519"/>
    </source>
</evidence>
<dbReference type="GO" id="GO:0005737">
    <property type="term" value="C:cytoplasm"/>
    <property type="evidence" value="ECO:0007669"/>
    <property type="project" value="InterPro"/>
</dbReference>
<keyword evidence="5 10" id="KW-0479">Metal-binding</keyword>
<dbReference type="UniPathway" id="UPA00359">
    <property type="reaction ID" value="UER00480"/>
</dbReference>
<dbReference type="InterPro" id="IPR004843">
    <property type="entry name" value="Calcineurin-like_PHP"/>
</dbReference>
<keyword evidence="1 10" id="KW-1003">Cell membrane</keyword>
<dbReference type="GO" id="GO:0019897">
    <property type="term" value="C:extrinsic component of plasma membrane"/>
    <property type="evidence" value="ECO:0007669"/>
    <property type="project" value="UniProtKB-UniRule"/>
</dbReference>
<evidence type="ECO:0000256" key="11">
    <source>
        <dbReference type="SAM" id="MobiDB-lite"/>
    </source>
</evidence>
<evidence type="ECO:0000313" key="13">
    <source>
        <dbReference type="EMBL" id="AUB84637.1"/>
    </source>
</evidence>
<feature type="binding site" evidence="10">
    <location>
        <position position="32"/>
    </location>
    <ligand>
        <name>Mn(2+)</name>
        <dbReference type="ChEBI" id="CHEBI:29035"/>
        <label>1</label>
    </ligand>
</feature>
<feature type="binding site" evidence="10">
    <location>
        <position position="186"/>
    </location>
    <ligand>
        <name>substrate</name>
    </ligand>
</feature>
<dbReference type="Proteomes" id="UP000232638">
    <property type="component" value="Chromosome"/>
</dbReference>
<comment type="function">
    <text evidence="10">Hydrolyzes the pyrophosphate bond of UDP-2,3-diacylglucosamine to yield 2,3-diacylglucosamine 1-phosphate (lipid X) and UMP by catalyzing the attack of water at the alpha-P atom. Involved in the biosynthesis of lipid A, a phosphorylated glycolipid that anchors the lipopolysaccharide to the outer membrane of the cell.</text>
</comment>
<evidence type="ECO:0000256" key="7">
    <source>
        <dbReference type="ARBA" id="ARBA00023098"/>
    </source>
</evidence>
<dbReference type="InterPro" id="IPR029052">
    <property type="entry name" value="Metallo-depent_PP-like"/>
</dbReference>
<dbReference type="GO" id="GO:0009245">
    <property type="term" value="P:lipid A biosynthetic process"/>
    <property type="evidence" value="ECO:0007669"/>
    <property type="project" value="UniProtKB-UniRule"/>
</dbReference>
<keyword evidence="2 10" id="KW-0444">Lipid biosynthesis</keyword>
<dbReference type="OrthoDB" id="9783283at2"/>
<organism evidence="13 14">
    <name type="scientific">Candidatus Thiodictyon syntrophicum</name>
    <dbReference type="NCBI Taxonomy" id="1166950"/>
    <lineage>
        <taxon>Bacteria</taxon>
        <taxon>Pseudomonadati</taxon>
        <taxon>Pseudomonadota</taxon>
        <taxon>Gammaproteobacteria</taxon>
        <taxon>Chromatiales</taxon>
        <taxon>Chromatiaceae</taxon>
        <taxon>Thiodictyon</taxon>
    </lineage>
</organism>
<keyword evidence="14" id="KW-1185">Reference proteome</keyword>
<dbReference type="NCBIfam" id="NF003743">
    <property type="entry name" value="PRK05340.1"/>
    <property type="match status" value="1"/>
</dbReference>
<dbReference type="PANTHER" id="PTHR34990">
    <property type="entry name" value="UDP-2,3-DIACYLGLUCOSAMINE HYDROLASE-RELATED"/>
    <property type="match status" value="1"/>
</dbReference>
<feature type="binding site" evidence="10">
    <location>
        <position position="217"/>
    </location>
    <ligand>
        <name>substrate</name>
    </ligand>
</feature>
<feature type="binding site" evidence="10">
    <location>
        <position position="136"/>
    </location>
    <ligand>
        <name>Mn(2+)</name>
        <dbReference type="ChEBI" id="CHEBI:29035"/>
        <label>2</label>
    </ligand>
</feature>
<feature type="binding site" evidence="10">
    <location>
        <position position="101"/>
    </location>
    <ligand>
        <name>Mn(2+)</name>
        <dbReference type="ChEBI" id="CHEBI:29035"/>
        <label>2</label>
    </ligand>
</feature>
<dbReference type="InterPro" id="IPR010138">
    <property type="entry name" value="UDP-diacylglucosamine_Hdrlase"/>
</dbReference>
<keyword evidence="4 10" id="KW-0441">Lipid A biosynthesis</keyword>
<evidence type="ECO:0000256" key="8">
    <source>
        <dbReference type="ARBA" id="ARBA00023136"/>
    </source>
</evidence>
<feature type="binding site" evidence="10">
    <location>
        <position position="217"/>
    </location>
    <ligand>
        <name>Mn(2+)</name>
        <dbReference type="ChEBI" id="CHEBI:29035"/>
        <label>2</label>
    </ligand>
</feature>
<dbReference type="SUPFAM" id="SSF56300">
    <property type="entry name" value="Metallo-dependent phosphatases"/>
    <property type="match status" value="1"/>
</dbReference>
<dbReference type="Gene3D" id="3.60.21.10">
    <property type="match status" value="1"/>
</dbReference>
<dbReference type="EC" id="3.6.1.54" evidence="10"/>
<dbReference type="CDD" id="cd07398">
    <property type="entry name" value="MPP_YbbF-LpxH"/>
    <property type="match status" value="1"/>
</dbReference>
<keyword evidence="9 10" id="KW-0464">Manganese</keyword>
<dbReference type="GO" id="GO:0030145">
    <property type="term" value="F:manganese ion binding"/>
    <property type="evidence" value="ECO:0007669"/>
    <property type="project" value="UniProtKB-UniRule"/>
</dbReference>
<evidence type="ECO:0000256" key="10">
    <source>
        <dbReference type="HAMAP-Rule" id="MF_00575"/>
    </source>
</evidence>